<organism evidence="1 2">
    <name type="scientific">Cellulomonas gilvus (strain ATCC 13127 / NRRL B-14078)</name>
    <name type="common">Cellvibrio gilvus</name>
    <dbReference type="NCBI Taxonomy" id="593907"/>
    <lineage>
        <taxon>Bacteria</taxon>
        <taxon>Bacillati</taxon>
        <taxon>Actinomycetota</taxon>
        <taxon>Actinomycetes</taxon>
        <taxon>Micrococcales</taxon>
        <taxon>Cellulomonadaceae</taxon>
        <taxon>Cellulomonas</taxon>
    </lineage>
</organism>
<sequence>MILWLGGPFGVGKTTCAQRLVDTVPRARLHDPEALGWWLARTVGRVTGTRDYQELRVWRRGTVRSASWHARRVDLLVIPMTVLDDDHADELLGGLRARGHDVRHVTLHASDDVLRARIEADAVDPGARRWRLAQVDRWAEAAPRVASRGPVVTTDGRTPGQVADDVRRALEA</sequence>
<evidence type="ECO:0000313" key="1">
    <source>
        <dbReference type="EMBL" id="AEI11467.1"/>
    </source>
</evidence>
<reference evidence="2" key="1">
    <citation type="submission" date="2011-04" db="EMBL/GenBank/DDBJ databases">
        <title>Complete sequence of Cellvibrio gilvus ATCC 13127.</title>
        <authorList>
            <person name="Lucas S."/>
            <person name="Han J."/>
            <person name="Lapidus A."/>
            <person name="Cheng J.-F."/>
            <person name="Goodwin L."/>
            <person name="Pitluck S."/>
            <person name="Peters L."/>
            <person name="Munk A."/>
            <person name="Detter J.C."/>
            <person name="Han C."/>
            <person name="Tapia R."/>
            <person name="Land M."/>
            <person name="Hauser L."/>
            <person name="Kyrpides N."/>
            <person name="Ivanova N."/>
            <person name="Ovchinnikova G."/>
            <person name="Pagani I."/>
            <person name="Mead D."/>
            <person name="Brumm P."/>
            <person name="Woyke T."/>
        </authorList>
    </citation>
    <scope>NUCLEOTIDE SEQUENCE [LARGE SCALE GENOMIC DNA]</scope>
    <source>
        <strain evidence="2">ATCC 13127 / NRRL B-14078</strain>
    </source>
</reference>
<dbReference type="HOGENOM" id="CLU_111135_0_0_11"/>
<dbReference type="SUPFAM" id="SSF52540">
    <property type="entry name" value="P-loop containing nucleoside triphosphate hydrolases"/>
    <property type="match status" value="1"/>
</dbReference>
<evidence type="ECO:0000313" key="2">
    <source>
        <dbReference type="Proteomes" id="UP000000485"/>
    </source>
</evidence>
<dbReference type="OrthoDB" id="9799092at2"/>
<name>F8A0C3_CELGA</name>
<dbReference type="KEGG" id="cga:Celgi_0948"/>
<proteinExistence type="predicted"/>
<dbReference type="EMBL" id="CP002665">
    <property type="protein sequence ID" value="AEI11467.1"/>
    <property type="molecule type" value="Genomic_DNA"/>
</dbReference>
<dbReference type="Proteomes" id="UP000000485">
    <property type="component" value="Chromosome"/>
</dbReference>
<dbReference type="eggNOG" id="COG0645">
    <property type="taxonomic scope" value="Bacteria"/>
</dbReference>
<dbReference type="RefSeq" id="WP_013882986.1">
    <property type="nucleotide sequence ID" value="NC_015671.1"/>
</dbReference>
<dbReference type="InterPro" id="IPR027417">
    <property type="entry name" value="P-loop_NTPase"/>
</dbReference>
<dbReference type="AlphaFoldDB" id="F8A0C3"/>
<keyword evidence="2" id="KW-1185">Reference proteome</keyword>
<dbReference type="Gene3D" id="3.40.50.300">
    <property type="entry name" value="P-loop containing nucleotide triphosphate hydrolases"/>
    <property type="match status" value="1"/>
</dbReference>
<protein>
    <submittedName>
        <fullName evidence="1">Uncharacterized protein</fullName>
    </submittedName>
</protein>
<dbReference type="Pfam" id="PF13671">
    <property type="entry name" value="AAA_33"/>
    <property type="match status" value="1"/>
</dbReference>
<accession>F8A0C3</accession>
<gene>
    <name evidence="1" type="ordered locus">Celgi_0948</name>
</gene>
<dbReference type="STRING" id="593907.Celgi_0948"/>